<evidence type="ECO:0000256" key="3">
    <source>
        <dbReference type="ARBA" id="ARBA00024042"/>
    </source>
</evidence>
<evidence type="ECO:0000259" key="4">
    <source>
        <dbReference type="PROSITE" id="PS51349"/>
    </source>
</evidence>
<dbReference type="OrthoDB" id="6274671at2759"/>
<name>A0A1S3HYE7_LINAN</name>
<dbReference type="Pfam" id="PF01070">
    <property type="entry name" value="FMN_dh"/>
    <property type="match status" value="1"/>
</dbReference>
<dbReference type="InterPro" id="IPR012133">
    <property type="entry name" value="Alpha-hydoxy_acid_DH_FMN"/>
</dbReference>
<dbReference type="GeneID" id="106159333"/>
<gene>
    <name evidence="6" type="primary">LOC106159333</name>
</gene>
<evidence type="ECO:0000313" key="5">
    <source>
        <dbReference type="Proteomes" id="UP000085678"/>
    </source>
</evidence>
<sequence>MILSQDTGTPLEEVDRAVPHGHRWMQAYMVKPRSDMLRHIRRVEAAGYQAIVLTIDDVAFRRISYSSLRGEFEFPASFDYVNLPRPVIGGTIDDADYQINTVTWDDVDWLKNVTRLPIILKGILTPEDAELAVRHGVDGVYVSNHGGRTLDGSAATINALWDVVRAVRGRCEVYLDGGIRNGRDVYTALALGAKAVFIGRPAIYGLATNGSQGVQDVLDILTNELESTMALTGVTRVCDISPSYVVKQSYYETLSKSSIRQFSSNLLSANFLG</sequence>
<dbReference type="GO" id="GO:0010181">
    <property type="term" value="F:FMN binding"/>
    <property type="evidence" value="ECO:0007669"/>
    <property type="project" value="InterPro"/>
</dbReference>
<dbReference type="AlphaFoldDB" id="A0A1S3HYE7"/>
<proteinExistence type="inferred from homology"/>
<dbReference type="InterPro" id="IPR013785">
    <property type="entry name" value="Aldolase_TIM"/>
</dbReference>
<evidence type="ECO:0000256" key="1">
    <source>
        <dbReference type="ARBA" id="ARBA00001917"/>
    </source>
</evidence>
<dbReference type="PANTHER" id="PTHR10578:SF149">
    <property type="entry name" value="2-HYDROXYACID OXIDASE 2"/>
    <property type="match status" value="1"/>
</dbReference>
<dbReference type="PANTHER" id="PTHR10578">
    <property type="entry name" value="S -2-HYDROXY-ACID OXIDASE-RELATED"/>
    <property type="match status" value="1"/>
</dbReference>
<accession>A0A1S3HYE7</accession>
<feature type="domain" description="FMN hydroxy acid dehydrogenase" evidence="4">
    <location>
        <begin position="1"/>
        <end position="250"/>
    </location>
</feature>
<dbReference type="GO" id="GO:0016491">
    <property type="term" value="F:oxidoreductase activity"/>
    <property type="evidence" value="ECO:0007669"/>
    <property type="project" value="UniProtKB-KW"/>
</dbReference>
<reference evidence="6" key="1">
    <citation type="submission" date="2025-08" db="UniProtKB">
        <authorList>
            <consortium name="RefSeq"/>
        </authorList>
    </citation>
    <scope>IDENTIFICATION</scope>
    <source>
        <tissue evidence="6">Gonads</tissue>
    </source>
</reference>
<dbReference type="Proteomes" id="UP000085678">
    <property type="component" value="Unplaced"/>
</dbReference>
<comment type="similarity">
    <text evidence="3">Belongs to the FMN-dependent alpha-hydroxy acid dehydrogenase family.</text>
</comment>
<comment type="cofactor">
    <cofactor evidence="1">
        <name>FMN</name>
        <dbReference type="ChEBI" id="CHEBI:58210"/>
    </cofactor>
</comment>
<dbReference type="RefSeq" id="XP_013391050.1">
    <property type="nucleotide sequence ID" value="XM_013535596.1"/>
</dbReference>
<dbReference type="STRING" id="7574.A0A1S3HYE7"/>
<dbReference type="PROSITE" id="PS51349">
    <property type="entry name" value="FMN_HYDROXY_ACID_DH_2"/>
    <property type="match status" value="1"/>
</dbReference>
<protein>
    <submittedName>
        <fullName evidence="6">Hydroxyacid oxidase 1-like</fullName>
    </submittedName>
</protein>
<organism evidence="5 6">
    <name type="scientific">Lingula anatina</name>
    <name type="common">Brachiopod</name>
    <name type="synonym">Lingula unguis</name>
    <dbReference type="NCBI Taxonomy" id="7574"/>
    <lineage>
        <taxon>Eukaryota</taxon>
        <taxon>Metazoa</taxon>
        <taxon>Spiralia</taxon>
        <taxon>Lophotrochozoa</taxon>
        <taxon>Brachiopoda</taxon>
        <taxon>Linguliformea</taxon>
        <taxon>Lingulata</taxon>
        <taxon>Lingulida</taxon>
        <taxon>Linguloidea</taxon>
        <taxon>Lingulidae</taxon>
        <taxon>Lingula</taxon>
    </lineage>
</organism>
<keyword evidence="2" id="KW-0560">Oxidoreductase</keyword>
<keyword evidence="5" id="KW-1185">Reference proteome</keyword>
<dbReference type="Gene3D" id="3.20.20.70">
    <property type="entry name" value="Aldolase class I"/>
    <property type="match status" value="1"/>
</dbReference>
<dbReference type="InterPro" id="IPR000262">
    <property type="entry name" value="FMN-dep_DH"/>
</dbReference>
<dbReference type="CDD" id="cd02809">
    <property type="entry name" value="alpha_hydroxyacid_oxid_FMN"/>
    <property type="match status" value="1"/>
</dbReference>
<dbReference type="InterPro" id="IPR037396">
    <property type="entry name" value="FMN_HAD"/>
</dbReference>
<dbReference type="KEGG" id="lak:106159333"/>
<evidence type="ECO:0000256" key="2">
    <source>
        <dbReference type="ARBA" id="ARBA00023002"/>
    </source>
</evidence>
<dbReference type="SUPFAM" id="SSF51395">
    <property type="entry name" value="FMN-linked oxidoreductases"/>
    <property type="match status" value="1"/>
</dbReference>
<dbReference type="InParanoid" id="A0A1S3HYE7"/>
<evidence type="ECO:0000313" key="6">
    <source>
        <dbReference type="RefSeq" id="XP_013391050.1"/>
    </source>
</evidence>